<dbReference type="PANTHER" id="PTHR48111:SF1">
    <property type="entry name" value="TWO-COMPONENT RESPONSE REGULATOR ORR33"/>
    <property type="match status" value="1"/>
</dbReference>
<protein>
    <submittedName>
        <fullName evidence="10">Response regulator transcription factor</fullName>
    </submittedName>
</protein>
<dbReference type="PROSITE" id="PS51755">
    <property type="entry name" value="OMPR_PHOB"/>
    <property type="match status" value="1"/>
</dbReference>
<feature type="domain" description="OmpR/PhoB-type" evidence="9">
    <location>
        <begin position="136"/>
        <end position="231"/>
    </location>
</feature>
<dbReference type="InterPro" id="IPR016032">
    <property type="entry name" value="Sig_transdc_resp-reg_C-effctor"/>
</dbReference>
<keyword evidence="3" id="KW-0805">Transcription regulation</keyword>
<dbReference type="RefSeq" id="WP_398280926.1">
    <property type="nucleotide sequence ID" value="NZ_JBITLV010000004.1"/>
</dbReference>
<dbReference type="CDD" id="cd00383">
    <property type="entry name" value="trans_reg_C"/>
    <property type="match status" value="1"/>
</dbReference>
<evidence type="ECO:0000256" key="5">
    <source>
        <dbReference type="ARBA" id="ARBA00023163"/>
    </source>
</evidence>
<accession>A0ABW8ANV1</accession>
<comment type="caution">
    <text evidence="10">The sequence shown here is derived from an EMBL/GenBank/DDBJ whole genome shotgun (WGS) entry which is preliminary data.</text>
</comment>
<keyword evidence="4 7" id="KW-0238">DNA-binding</keyword>
<keyword evidence="2" id="KW-0902">Two-component regulatory system</keyword>
<name>A0ABW8ANV1_9ACTN</name>
<dbReference type="Gene3D" id="3.40.50.2300">
    <property type="match status" value="1"/>
</dbReference>
<feature type="DNA-binding region" description="OmpR/PhoB-type" evidence="7">
    <location>
        <begin position="136"/>
        <end position="231"/>
    </location>
</feature>
<dbReference type="Pfam" id="PF00486">
    <property type="entry name" value="Trans_reg_C"/>
    <property type="match status" value="1"/>
</dbReference>
<evidence type="ECO:0000256" key="6">
    <source>
        <dbReference type="PROSITE-ProRule" id="PRU00169"/>
    </source>
</evidence>
<keyword evidence="1 6" id="KW-0597">Phosphoprotein</keyword>
<organism evidence="10 11">
    <name type="scientific">Spongisporangium articulatum</name>
    <dbReference type="NCBI Taxonomy" id="3362603"/>
    <lineage>
        <taxon>Bacteria</taxon>
        <taxon>Bacillati</taxon>
        <taxon>Actinomycetota</taxon>
        <taxon>Actinomycetes</taxon>
        <taxon>Kineosporiales</taxon>
        <taxon>Kineosporiaceae</taxon>
        <taxon>Spongisporangium</taxon>
    </lineage>
</organism>
<dbReference type="InterPro" id="IPR001867">
    <property type="entry name" value="OmpR/PhoB-type_DNA-bd"/>
</dbReference>
<dbReference type="InterPro" id="IPR001789">
    <property type="entry name" value="Sig_transdc_resp-reg_receiver"/>
</dbReference>
<evidence type="ECO:0000256" key="4">
    <source>
        <dbReference type="ARBA" id="ARBA00023125"/>
    </source>
</evidence>
<evidence type="ECO:0000259" key="8">
    <source>
        <dbReference type="PROSITE" id="PS50110"/>
    </source>
</evidence>
<reference evidence="10 11" key="1">
    <citation type="submission" date="2024-10" db="EMBL/GenBank/DDBJ databases">
        <title>The Natural Products Discovery Center: Release of the First 8490 Sequenced Strains for Exploring Actinobacteria Biosynthetic Diversity.</title>
        <authorList>
            <person name="Kalkreuter E."/>
            <person name="Kautsar S.A."/>
            <person name="Yang D."/>
            <person name="Bader C.D."/>
            <person name="Teijaro C.N."/>
            <person name="Fluegel L."/>
            <person name="Davis C.M."/>
            <person name="Simpson J.R."/>
            <person name="Lauterbach L."/>
            <person name="Steele A.D."/>
            <person name="Gui C."/>
            <person name="Meng S."/>
            <person name="Li G."/>
            <person name="Viehrig K."/>
            <person name="Ye F."/>
            <person name="Su P."/>
            <person name="Kiefer A.F."/>
            <person name="Nichols A."/>
            <person name="Cepeda A.J."/>
            <person name="Yan W."/>
            <person name="Fan B."/>
            <person name="Jiang Y."/>
            <person name="Adhikari A."/>
            <person name="Zheng C.-J."/>
            <person name="Schuster L."/>
            <person name="Cowan T.M."/>
            <person name="Smanski M.J."/>
            <person name="Chevrette M.G."/>
            <person name="De Carvalho L.P.S."/>
            <person name="Shen B."/>
        </authorList>
    </citation>
    <scope>NUCLEOTIDE SEQUENCE [LARGE SCALE GENOMIC DNA]</scope>
    <source>
        <strain evidence="10 11">NPDC049639</strain>
    </source>
</reference>
<evidence type="ECO:0000256" key="7">
    <source>
        <dbReference type="PROSITE-ProRule" id="PRU01091"/>
    </source>
</evidence>
<dbReference type="SUPFAM" id="SSF52172">
    <property type="entry name" value="CheY-like"/>
    <property type="match status" value="1"/>
</dbReference>
<evidence type="ECO:0000256" key="2">
    <source>
        <dbReference type="ARBA" id="ARBA00023012"/>
    </source>
</evidence>
<dbReference type="InterPro" id="IPR039420">
    <property type="entry name" value="WalR-like"/>
</dbReference>
<dbReference type="PANTHER" id="PTHR48111">
    <property type="entry name" value="REGULATOR OF RPOS"/>
    <property type="match status" value="1"/>
</dbReference>
<evidence type="ECO:0000256" key="1">
    <source>
        <dbReference type="ARBA" id="ARBA00022553"/>
    </source>
</evidence>
<dbReference type="Gene3D" id="1.10.10.10">
    <property type="entry name" value="Winged helix-like DNA-binding domain superfamily/Winged helix DNA-binding domain"/>
    <property type="match status" value="1"/>
</dbReference>
<dbReference type="EMBL" id="JBITLV010000004">
    <property type="protein sequence ID" value="MFI7588054.1"/>
    <property type="molecule type" value="Genomic_DNA"/>
</dbReference>
<feature type="modified residue" description="4-aspartylphosphate" evidence="6">
    <location>
        <position position="59"/>
    </location>
</feature>
<dbReference type="SMART" id="SM00448">
    <property type="entry name" value="REC"/>
    <property type="match status" value="1"/>
</dbReference>
<evidence type="ECO:0000259" key="9">
    <source>
        <dbReference type="PROSITE" id="PS51755"/>
    </source>
</evidence>
<proteinExistence type="predicted"/>
<dbReference type="Pfam" id="PF00072">
    <property type="entry name" value="Response_reg"/>
    <property type="match status" value="1"/>
</dbReference>
<evidence type="ECO:0000256" key="3">
    <source>
        <dbReference type="ARBA" id="ARBA00023015"/>
    </source>
</evidence>
<sequence>MSAGQEAAQVVLIVEDERPIADLLGSYLARDGFEVALARTGEDALRDLAALHPAAVILDVGLPGIDGIEVCRRMRAAGDATPVLFVTARDDEVDRVLGLELGADDYVTKPFSPREVVARVRAVLRRVPAGPSGAVDDVLSVGAVRLDAGSRKVEADGVPVPLTTTEFDLLRHLMGRPGRVFPREELLADVWGYPPGTPTRTLDVHVAQLRAKLGAALDLRTVRGVGYSVERSERPS</sequence>
<dbReference type="Gene3D" id="6.10.250.690">
    <property type="match status" value="1"/>
</dbReference>
<dbReference type="Proteomes" id="UP001612915">
    <property type="component" value="Unassembled WGS sequence"/>
</dbReference>
<dbReference type="SMART" id="SM00862">
    <property type="entry name" value="Trans_reg_C"/>
    <property type="match status" value="1"/>
</dbReference>
<feature type="domain" description="Response regulatory" evidence="8">
    <location>
        <begin position="10"/>
        <end position="124"/>
    </location>
</feature>
<dbReference type="InterPro" id="IPR011006">
    <property type="entry name" value="CheY-like_superfamily"/>
</dbReference>
<keyword evidence="5" id="KW-0804">Transcription</keyword>
<evidence type="ECO:0000313" key="10">
    <source>
        <dbReference type="EMBL" id="MFI7588054.1"/>
    </source>
</evidence>
<keyword evidence="11" id="KW-1185">Reference proteome</keyword>
<dbReference type="SUPFAM" id="SSF46894">
    <property type="entry name" value="C-terminal effector domain of the bipartite response regulators"/>
    <property type="match status" value="1"/>
</dbReference>
<gene>
    <name evidence="10" type="ORF">ACIB24_13365</name>
</gene>
<dbReference type="PROSITE" id="PS50110">
    <property type="entry name" value="RESPONSE_REGULATORY"/>
    <property type="match status" value="1"/>
</dbReference>
<evidence type="ECO:0000313" key="11">
    <source>
        <dbReference type="Proteomes" id="UP001612915"/>
    </source>
</evidence>
<dbReference type="InterPro" id="IPR036388">
    <property type="entry name" value="WH-like_DNA-bd_sf"/>
</dbReference>